<sequence length="474" mass="54498">MESVSRRSTKRAPFLLFLSLVLIPSFLLLMLSALILPLDAQKDGREDVDKINLLTQLDVARSQRSKDRDLQRKWTSENHSIESVSASEHRRNASVQGTSISLSDQTTLNGFPIAVITSDRASYLSETLSALLNVRGISLCDVAVVQDGTDPSVASVISNARMKFESAARSFRFHQIPSGSREPDGGRRIASHYRRTLNFMFQTYSDSRAVILLEDDLRPSPAIVEYFSHCERVLREDPTLMAVSAFNDNGLEHLVQNASRILRTEWFVGLGWLMTRDLFNEVGKKWPDNHWDHFLRHPSQRKGRAVLIPEVPLVYHFGRKGTFMDAWHHDRYMEHIQLYAGPSVDYTLSSLLVQQHYEKELQKDIRKAIFFDDVEAFRKNFLDKHYVYSMGMVFSCAVIPERRRPGHALGHHHDERCFRQVAEFFGIWHESGRSSYKGTNDIFNRTETNITTLYFRYWQGYIGSQQLGATRCSS</sequence>
<evidence type="ECO:0000256" key="12">
    <source>
        <dbReference type="ARBA" id="ARBA00023136"/>
    </source>
</evidence>
<evidence type="ECO:0000256" key="14">
    <source>
        <dbReference type="ARBA" id="ARBA00038949"/>
    </source>
</evidence>
<keyword evidence="8" id="KW-0479">Metal-binding</keyword>
<dbReference type="FunFam" id="3.90.550.10:FF:000252">
    <property type="entry name" value="Protein O-linked-mannose beta-1,2-N-acetylglucosaminyltransferase 1"/>
    <property type="match status" value="1"/>
</dbReference>
<dbReference type="PANTHER" id="PTHR10468">
    <property type="entry name" value="PROTEIN O-LINKED-MANNOSE BETA-1,2-N-ACETYLGLUCOSAMINYLTRANSFERASE 1/ALPHA-1,3-MANNOSYL-GLYCOPROTEIN 2-BETA-N-ACETYLGLUCOSAMINYLTRANSFERASE"/>
    <property type="match status" value="1"/>
</dbReference>
<evidence type="ECO:0000256" key="17">
    <source>
        <dbReference type="SAM" id="Phobius"/>
    </source>
</evidence>
<keyword evidence="9" id="KW-0735">Signal-anchor</keyword>
<dbReference type="Pfam" id="PF03071">
    <property type="entry name" value="GNT-I"/>
    <property type="match status" value="1"/>
</dbReference>
<evidence type="ECO:0000256" key="1">
    <source>
        <dbReference type="ARBA" id="ARBA00001936"/>
    </source>
</evidence>
<keyword evidence="7 17" id="KW-0812">Transmembrane</keyword>
<comment type="catalytic activity">
    <reaction evidence="16">
        <text>N(4)-(alpha-D-Man-(1-&gt;3)-[alpha-D-Man-(1-&gt;3)-[alpha-D-Man-(1-&gt;6)]-alpha-D-Man-(1-&gt;6)]-beta-D-Man-(1-&gt;4)-beta-D-GlcNAc-(1-&gt;4)-beta-D-GlcNAc)-L-asparaginyl-[protein] (N-glucan mannose isomer 5A1,2) + UDP-N-acetyl-alpha-D-glucosamine = N(4)-{beta-D-GlcNAc-(1-&gt;2)-alpha-D-Man-(1-&gt;3)-[alpha-D-Man-(1-&gt;3)-[alpha-D-Man-(1-&gt;6)]-alpha-D-Man-(1-&gt;6)]-beta-D-Man-(1-&gt;4)-beta-D-GlcNAc-(1-&gt;4)-beta-D-GlcNAc}-L-asparaginyl-[protein] + UDP + H(+)</text>
        <dbReference type="Rhea" id="RHEA:11456"/>
        <dbReference type="Rhea" id="RHEA-COMP:14367"/>
        <dbReference type="Rhea" id="RHEA-COMP:14368"/>
        <dbReference type="ChEBI" id="CHEBI:15378"/>
        <dbReference type="ChEBI" id="CHEBI:57705"/>
        <dbReference type="ChEBI" id="CHEBI:58223"/>
        <dbReference type="ChEBI" id="CHEBI:59087"/>
        <dbReference type="ChEBI" id="CHEBI:60625"/>
        <dbReference type="EC" id="2.4.1.101"/>
    </reaction>
</comment>
<keyword evidence="6" id="KW-0808">Transferase</keyword>
<dbReference type="Gene3D" id="3.90.550.10">
    <property type="entry name" value="Spore Coat Polysaccharide Biosynthesis Protein SpsA, Chain A"/>
    <property type="match status" value="1"/>
</dbReference>
<evidence type="ECO:0000256" key="4">
    <source>
        <dbReference type="ARBA" id="ARBA00006492"/>
    </source>
</evidence>
<comment type="pathway">
    <text evidence="3">Protein modification; protein glycosylation.</text>
</comment>
<gene>
    <name evidence="18" type="ORF">PBIL07802_LOCUS26791</name>
</gene>
<dbReference type="GO" id="GO:0003827">
    <property type="term" value="F:alpha-1,3-mannosylglycoprotein 2-beta-N-acetylglucosaminyltransferase activity"/>
    <property type="evidence" value="ECO:0007669"/>
    <property type="project" value="UniProtKB-EC"/>
</dbReference>
<reference evidence="18" key="1">
    <citation type="submission" date="2021-01" db="EMBL/GenBank/DDBJ databases">
        <authorList>
            <person name="Corre E."/>
            <person name="Pelletier E."/>
            <person name="Niang G."/>
            <person name="Scheremetjew M."/>
            <person name="Finn R."/>
            <person name="Kale V."/>
            <person name="Holt S."/>
            <person name="Cochrane G."/>
            <person name="Meng A."/>
            <person name="Brown T."/>
            <person name="Cohen L."/>
        </authorList>
    </citation>
    <scope>NUCLEOTIDE SEQUENCE</scope>
    <source>
        <strain evidence="18">NIES-2562</strain>
    </source>
</reference>
<evidence type="ECO:0000256" key="7">
    <source>
        <dbReference type="ARBA" id="ARBA00022692"/>
    </source>
</evidence>
<feature type="transmembrane region" description="Helical" evidence="17">
    <location>
        <begin position="12"/>
        <end position="36"/>
    </location>
</feature>
<dbReference type="InterPro" id="IPR004139">
    <property type="entry name" value="Glyco_trans_13"/>
</dbReference>
<evidence type="ECO:0000256" key="10">
    <source>
        <dbReference type="ARBA" id="ARBA00022989"/>
    </source>
</evidence>
<evidence type="ECO:0000256" key="13">
    <source>
        <dbReference type="ARBA" id="ARBA00023211"/>
    </source>
</evidence>
<dbReference type="UniPathway" id="UPA00378"/>
<keyword evidence="13" id="KW-0464">Manganese</keyword>
<proteinExistence type="inferred from homology"/>
<comment type="cofactor">
    <cofactor evidence="1">
        <name>Mn(2+)</name>
        <dbReference type="ChEBI" id="CHEBI:29035"/>
    </cofactor>
</comment>
<comment type="similarity">
    <text evidence="4">Belongs to the glycosyltransferase 13 family.</text>
</comment>
<keyword evidence="11" id="KW-0333">Golgi apparatus</keyword>
<evidence type="ECO:0000256" key="6">
    <source>
        <dbReference type="ARBA" id="ARBA00022679"/>
    </source>
</evidence>
<dbReference type="EMBL" id="HBIB01041054">
    <property type="protein sequence ID" value="CAE0264486.1"/>
    <property type="molecule type" value="Transcribed_RNA"/>
</dbReference>
<keyword evidence="5" id="KW-0328">Glycosyltransferase</keyword>
<protein>
    <recommendedName>
        <fullName evidence="14">alpha-1,3-mannosyl-glycoprotein 2-beta-N-acetylglucosaminyltransferase</fullName>
        <ecNumber evidence="14">2.4.1.101</ecNumber>
    </recommendedName>
    <alternativeName>
        <fullName evidence="15">N-glycosyl-oligosaccharide-glycoprotein N-acetylglucosaminyltransferase I</fullName>
    </alternativeName>
</protein>
<dbReference type="InterPro" id="IPR029044">
    <property type="entry name" value="Nucleotide-diphossugar_trans"/>
</dbReference>
<evidence type="ECO:0000256" key="16">
    <source>
        <dbReference type="ARBA" id="ARBA00049421"/>
    </source>
</evidence>
<evidence type="ECO:0000256" key="9">
    <source>
        <dbReference type="ARBA" id="ARBA00022968"/>
    </source>
</evidence>
<evidence type="ECO:0000256" key="3">
    <source>
        <dbReference type="ARBA" id="ARBA00004922"/>
    </source>
</evidence>
<dbReference type="AlphaFoldDB" id="A0A7S3LUJ8"/>
<comment type="subcellular location">
    <subcellularLocation>
        <location evidence="2">Golgi apparatus membrane</location>
        <topology evidence="2">Single-pass type II membrane protein</topology>
    </subcellularLocation>
</comment>
<evidence type="ECO:0000313" key="18">
    <source>
        <dbReference type="EMBL" id="CAE0264486.1"/>
    </source>
</evidence>
<evidence type="ECO:0000256" key="8">
    <source>
        <dbReference type="ARBA" id="ARBA00022723"/>
    </source>
</evidence>
<accession>A0A7S3LUJ8</accession>
<evidence type="ECO:0000256" key="15">
    <source>
        <dbReference type="ARBA" id="ARBA00041712"/>
    </source>
</evidence>
<keyword evidence="12 17" id="KW-0472">Membrane</keyword>
<keyword evidence="10 17" id="KW-1133">Transmembrane helix</keyword>
<dbReference type="EC" id="2.4.1.101" evidence="14"/>
<dbReference type="InterPro" id="IPR052261">
    <property type="entry name" value="Glycosyltransferase_13"/>
</dbReference>
<evidence type="ECO:0000256" key="5">
    <source>
        <dbReference type="ARBA" id="ARBA00022676"/>
    </source>
</evidence>
<dbReference type="GO" id="GO:0000139">
    <property type="term" value="C:Golgi membrane"/>
    <property type="evidence" value="ECO:0007669"/>
    <property type="project" value="UniProtKB-SubCell"/>
</dbReference>
<dbReference type="SUPFAM" id="SSF53448">
    <property type="entry name" value="Nucleotide-diphospho-sugar transferases"/>
    <property type="match status" value="1"/>
</dbReference>
<name>A0A7S3LUJ8_9EUKA</name>
<evidence type="ECO:0000256" key="11">
    <source>
        <dbReference type="ARBA" id="ARBA00023034"/>
    </source>
</evidence>
<evidence type="ECO:0000256" key="2">
    <source>
        <dbReference type="ARBA" id="ARBA00004323"/>
    </source>
</evidence>
<dbReference type="PANTHER" id="PTHR10468:SF0">
    <property type="entry name" value="ALPHA-1,3-MANNOSYL-GLYCOPROTEIN 2-BETA-N-ACETYLGLUCOSAMINYLTRANSFERASE"/>
    <property type="match status" value="1"/>
</dbReference>
<organism evidence="18">
    <name type="scientific">Palpitomonas bilix</name>
    <dbReference type="NCBI Taxonomy" id="652834"/>
    <lineage>
        <taxon>Eukaryota</taxon>
        <taxon>Eukaryota incertae sedis</taxon>
    </lineage>
</organism>
<dbReference type="GO" id="GO:0046872">
    <property type="term" value="F:metal ion binding"/>
    <property type="evidence" value="ECO:0007669"/>
    <property type="project" value="UniProtKB-KW"/>
</dbReference>